<dbReference type="AlphaFoldDB" id="A0A6A5ZG23"/>
<evidence type="ECO:0000313" key="2">
    <source>
        <dbReference type="EMBL" id="KAF2117361.1"/>
    </source>
</evidence>
<keyword evidence="3" id="KW-1185">Reference proteome</keyword>
<keyword evidence="1" id="KW-0175">Coiled coil</keyword>
<name>A0A6A5ZG23_9PLEO</name>
<protein>
    <submittedName>
        <fullName evidence="2">Uncharacterized protein</fullName>
    </submittedName>
</protein>
<proteinExistence type="predicted"/>
<reference evidence="2" key="1">
    <citation type="journal article" date="2020" name="Stud. Mycol.">
        <title>101 Dothideomycetes genomes: a test case for predicting lifestyles and emergence of pathogens.</title>
        <authorList>
            <person name="Haridas S."/>
            <person name="Albert R."/>
            <person name="Binder M."/>
            <person name="Bloem J."/>
            <person name="Labutti K."/>
            <person name="Salamov A."/>
            <person name="Andreopoulos B."/>
            <person name="Baker S."/>
            <person name="Barry K."/>
            <person name="Bills G."/>
            <person name="Bluhm B."/>
            <person name="Cannon C."/>
            <person name="Castanera R."/>
            <person name="Culley D."/>
            <person name="Daum C."/>
            <person name="Ezra D."/>
            <person name="Gonzalez J."/>
            <person name="Henrissat B."/>
            <person name="Kuo A."/>
            <person name="Liang C."/>
            <person name="Lipzen A."/>
            <person name="Lutzoni F."/>
            <person name="Magnuson J."/>
            <person name="Mondo S."/>
            <person name="Nolan M."/>
            <person name="Ohm R."/>
            <person name="Pangilinan J."/>
            <person name="Park H.-J."/>
            <person name="Ramirez L."/>
            <person name="Alfaro M."/>
            <person name="Sun H."/>
            <person name="Tritt A."/>
            <person name="Yoshinaga Y."/>
            <person name="Zwiers L.-H."/>
            <person name="Turgeon B."/>
            <person name="Goodwin S."/>
            <person name="Spatafora J."/>
            <person name="Crous P."/>
            <person name="Grigoriev I."/>
        </authorList>
    </citation>
    <scope>NUCLEOTIDE SEQUENCE</scope>
    <source>
        <strain evidence="2">CBS 627.86</strain>
    </source>
</reference>
<organism evidence="2 3">
    <name type="scientific">Lophiotrema nucula</name>
    <dbReference type="NCBI Taxonomy" id="690887"/>
    <lineage>
        <taxon>Eukaryota</taxon>
        <taxon>Fungi</taxon>
        <taxon>Dikarya</taxon>
        <taxon>Ascomycota</taxon>
        <taxon>Pezizomycotina</taxon>
        <taxon>Dothideomycetes</taxon>
        <taxon>Pleosporomycetidae</taxon>
        <taxon>Pleosporales</taxon>
        <taxon>Lophiotremataceae</taxon>
        <taxon>Lophiotrema</taxon>
    </lineage>
</organism>
<evidence type="ECO:0000313" key="3">
    <source>
        <dbReference type="Proteomes" id="UP000799770"/>
    </source>
</evidence>
<evidence type="ECO:0000256" key="1">
    <source>
        <dbReference type="SAM" id="Coils"/>
    </source>
</evidence>
<dbReference type="Proteomes" id="UP000799770">
    <property type="component" value="Unassembled WGS sequence"/>
</dbReference>
<accession>A0A6A5ZG23</accession>
<feature type="coiled-coil region" evidence="1">
    <location>
        <begin position="28"/>
        <end position="55"/>
    </location>
</feature>
<dbReference type="EMBL" id="ML977319">
    <property type="protein sequence ID" value="KAF2117361.1"/>
    <property type="molecule type" value="Genomic_DNA"/>
</dbReference>
<sequence length="375" mass="43184">MQPNMASSVKNPNSSGVIFAPRQDLALIQRTIFRRNELERQLSDASNRLYVTQAEQKRLLWKGRWEGRARKKVKERLNNVALKQNSLKAAIKHAEAKLNINAANAYKHVFDLIREHLPRELRDIVYGYLNPSDDLIGNYTFAPNSPGWLVEPNTSQKLNIMALAEKTPICGDRSAHPDLWREMAEHVFKNVCFEFPSLENLARFLRKTNNYGYGVLPATYICSVEVEIYFDDTLDIMASNFEALTRLEHPNVRVAVKLHSVAEPIMLSFLQRIKPTWDHLKASGVTNITVQHLRQIFLTRSHQEQSMLPVLEGPEEDMEGRLREHYKNFKGDHFEDTNKFDNQSRPCYVLKDARWTRIDSSSKKEGSGVMGCITM</sequence>
<gene>
    <name evidence="2" type="ORF">BDV96DRAFT_24540</name>
</gene>